<keyword evidence="2" id="KW-1185">Reference proteome</keyword>
<accession>A0A8J2PGZ8</accession>
<dbReference type="Proteomes" id="UP000708208">
    <property type="component" value="Unassembled WGS sequence"/>
</dbReference>
<protein>
    <submittedName>
        <fullName evidence="1">Uncharacterized protein</fullName>
    </submittedName>
</protein>
<evidence type="ECO:0000313" key="1">
    <source>
        <dbReference type="EMBL" id="CAG7785744.1"/>
    </source>
</evidence>
<feature type="non-terminal residue" evidence="1">
    <location>
        <position position="1"/>
    </location>
</feature>
<name>A0A8J2PGZ8_9HEXA</name>
<sequence length="13" mass="1517">MPQNCSYPADNNY</sequence>
<reference evidence="1" key="1">
    <citation type="submission" date="2021-06" db="EMBL/GenBank/DDBJ databases">
        <authorList>
            <person name="Hodson N. C."/>
            <person name="Mongue J. A."/>
            <person name="Jaron S. K."/>
        </authorList>
    </citation>
    <scope>NUCLEOTIDE SEQUENCE</scope>
</reference>
<comment type="caution">
    <text evidence="1">The sequence shown here is derived from an EMBL/GenBank/DDBJ whole genome shotgun (WGS) entry which is preliminary data.</text>
</comment>
<gene>
    <name evidence="1" type="ORF">AFUS01_LOCUS24351</name>
</gene>
<proteinExistence type="predicted"/>
<dbReference type="EMBL" id="CAJVCH010302759">
    <property type="protein sequence ID" value="CAG7785744.1"/>
    <property type="molecule type" value="Genomic_DNA"/>
</dbReference>
<organism evidence="1 2">
    <name type="scientific">Allacma fusca</name>
    <dbReference type="NCBI Taxonomy" id="39272"/>
    <lineage>
        <taxon>Eukaryota</taxon>
        <taxon>Metazoa</taxon>
        <taxon>Ecdysozoa</taxon>
        <taxon>Arthropoda</taxon>
        <taxon>Hexapoda</taxon>
        <taxon>Collembola</taxon>
        <taxon>Symphypleona</taxon>
        <taxon>Sminthuridae</taxon>
        <taxon>Allacma</taxon>
    </lineage>
</organism>
<evidence type="ECO:0000313" key="2">
    <source>
        <dbReference type="Proteomes" id="UP000708208"/>
    </source>
</evidence>